<dbReference type="Pfam" id="PF13185">
    <property type="entry name" value="GAF_2"/>
    <property type="match status" value="1"/>
</dbReference>
<dbReference type="PROSITE" id="PS51832">
    <property type="entry name" value="HD_GYP"/>
    <property type="match status" value="1"/>
</dbReference>
<dbReference type="InterPro" id="IPR037522">
    <property type="entry name" value="HD_GYP_dom"/>
</dbReference>
<name>A0A0S7WUN8_UNCT6</name>
<dbReference type="AlphaFoldDB" id="A0A0S7WUN8"/>
<dbReference type="InterPro" id="IPR003607">
    <property type="entry name" value="HD/PDEase_dom"/>
</dbReference>
<dbReference type="SMART" id="SM00471">
    <property type="entry name" value="HDc"/>
    <property type="match status" value="1"/>
</dbReference>
<comment type="caution">
    <text evidence="2">The sequence shown here is derived from an EMBL/GenBank/DDBJ whole genome shotgun (WGS) entry which is preliminary data.</text>
</comment>
<reference evidence="2 3" key="1">
    <citation type="journal article" date="2015" name="Microbiome">
        <title>Genomic resolution of linkages in carbon, nitrogen, and sulfur cycling among widespread estuary sediment bacteria.</title>
        <authorList>
            <person name="Baker B.J."/>
            <person name="Lazar C.S."/>
            <person name="Teske A.P."/>
            <person name="Dick G.J."/>
        </authorList>
    </citation>
    <scope>NUCLEOTIDE SEQUENCE [LARGE SCALE GENOMIC DNA]</scope>
    <source>
        <strain evidence="2">DG_24</strain>
    </source>
</reference>
<dbReference type="SUPFAM" id="SSF109604">
    <property type="entry name" value="HD-domain/PDEase-like"/>
    <property type="match status" value="1"/>
</dbReference>
<dbReference type="Pfam" id="PF13487">
    <property type="entry name" value="HD_5"/>
    <property type="match status" value="1"/>
</dbReference>
<proteinExistence type="predicted"/>
<gene>
    <name evidence="2" type="ORF">AMJ39_03000</name>
</gene>
<dbReference type="InterPro" id="IPR029016">
    <property type="entry name" value="GAF-like_dom_sf"/>
</dbReference>
<dbReference type="CDD" id="cd00077">
    <property type="entry name" value="HDc"/>
    <property type="match status" value="1"/>
</dbReference>
<organism evidence="2 3">
    <name type="scientific">candidate division TA06 bacterium DG_24</name>
    <dbReference type="NCBI Taxonomy" id="1703770"/>
    <lineage>
        <taxon>Bacteria</taxon>
        <taxon>Bacteria division TA06</taxon>
    </lineage>
</organism>
<dbReference type="Proteomes" id="UP000052008">
    <property type="component" value="Unassembled WGS sequence"/>
</dbReference>
<dbReference type="InterPro" id="IPR003018">
    <property type="entry name" value="GAF"/>
</dbReference>
<feature type="domain" description="HD-GYP" evidence="1">
    <location>
        <begin position="160"/>
        <end position="351"/>
    </location>
</feature>
<dbReference type="STRING" id="1703770.AMJ39_03000"/>
<dbReference type="Gene3D" id="1.10.3210.10">
    <property type="entry name" value="Hypothetical protein af1432"/>
    <property type="match status" value="1"/>
</dbReference>
<evidence type="ECO:0000313" key="2">
    <source>
        <dbReference type="EMBL" id="KPJ53878.1"/>
    </source>
</evidence>
<dbReference type="EMBL" id="LIZS01000011">
    <property type="protein sequence ID" value="KPJ53878.1"/>
    <property type="molecule type" value="Genomic_DNA"/>
</dbReference>
<dbReference type="SUPFAM" id="SSF55781">
    <property type="entry name" value="GAF domain-like"/>
    <property type="match status" value="1"/>
</dbReference>
<dbReference type="PANTHER" id="PTHR43155:SF2">
    <property type="entry name" value="CYCLIC DI-GMP PHOSPHODIESTERASE PA4108"/>
    <property type="match status" value="1"/>
</dbReference>
<accession>A0A0S7WUN8</accession>
<sequence>MIEASAVFSSSLDLNEVLDHVMTEGQRALDAEASSVFQIDEATKELYFVLALGEKGEAAKKIRVPWGEGVVGWVAKYGKSVLVPDVRKDPRFYQKVDEKSKFITRSILAVPLIVKGKVIGVAEVLNKRSGTFSERDLEMFQGLARQAAIAIENATLYKEQAELALGAVTSLATAIDAKDPYTIGHSKRVTEYSRLIGYELQLGEGLRRNLEWSAILHDVGKIGIPDSILQKPGDLTPEEWDAIRKHPLKGADIMAPIRLLRDVIPGMRHHHERYDGTGYPDGLADGDIPRLARIICVADSFDAMMSDRPYRAAMKEPDALRRLRELSGTQFDGQVVEAFVRVYKRERIRGG</sequence>
<dbReference type="PANTHER" id="PTHR43155">
    <property type="entry name" value="CYCLIC DI-GMP PHOSPHODIESTERASE PA4108-RELATED"/>
    <property type="match status" value="1"/>
</dbReference>
<protein>
    <recommendedName>
        <fullName evidence="1">HD-GYP domain-containing protein</fullName>
    </recommendedName>
</protein>
<dbReference type="Gene3D" id="3.30.450.40">
    <property type="match status" value="1"/>
</dbReference>
<evidence type="ECO:0000313" key="3">
    <source>
        <dbReference type="Proteomes" id="UP000052008"/>
    </source>
</evidence>
<evidence type="ECO:0000259" key="1">
    <source>
        <dbReference type="PROSITE" id="PS51832"/>
    </source>
</evidence>
<dbReference type="SMART" id="SM00065">
    <property type="entry name" value="GAF"/>
    <property type="match status" value="1"/>
</dbReference>